<dbReference type="Gene3D" id="3.30.70.141">
    <property type="entry name" value="Nucleoside diphosphate kinase-like domain"/>
    <property type="match status" value="1"/>
</dbReference>
<evidence type="ECO:0000256" key="2">
    <source>
        <dbReference type="ARBA" id="ARBA00008142"/>
    </source>
</evidence>
<organism evidence="8 9">
    <name type="scientific">Candidatus Taylorbacteria bacterium RIFCSPLOWO2_02_FULL_46_40</name>
    <dbReference type="NCBI Taxonomy" id="1802329"/>
    <lineage>
        <taxon>Bacteria</taxon>
        <taxon>Candidatus Tayloriibacteriota</taxon>
    </lineage>
</organism>
<sequence length="175" mass="19518">MNKGERTLIVVKPDGIVKKKVGEIIKRIEEGGLDMVGAKFLKTDKDMIEKHYTLDPEWIEKVGKKAISSYEKKGLKPPSNDAKKIGRAVLKNLQKYLTEGPVFMALFEGENAVARVREICGGTEPVTAGKGTIRQDFSDDSYQKADQEGRALRNLIHASGSPEEAEKEIELWFGR</sequence>
<dbReference type="AlphaFoldDB" id="A0A1G2NZ66"/>
<protein>
    <recommendedName>
        <fullName evidence="3">nucleoside-diphosphate kinase</fullName>
        <ecNumber evidence="3">2.7.4.6</ecNumber>
    </recommendedName>
</protein>
<comment type="similarity">
    <text evidence="2 6">Belongs to the NDK family.</text>
</comment>
<dbReference type="GO" id="GO:0004550">
    <property type="term" value="F:nucleoside diphosphate kinase activity"/>
    <property type="evidence" value="ECO:0007669"/>
    <property type="project" value="UniProtKB-EC"/>
</dbReference>
<feature type="domain" description="Nucleoside diphosphate kinase-like" evidence="7">
    <location>
        <begin position="4"/>
        <end position="174"/>
    </location>
</feature>
<dbReference type="EC" id="2.7.4.6" evidence="3"/>
<keyword evidence="4" id="KW-0808">Transferase</keyword>
<keyword evidence="5" id="KW-0418">Kinase</keyword>
<evidence type="ECO:0000256" key="4">
    <source>
        <dbReference type="ARBA" id="ARBA00022679"/>
    </source>
</evidence>
<evidence type="ECO:0000313" key="9">
    <source>
        <dbReference type="Proteomes" id="UP000176429"/>
    </source>
</evidence>
<evidence type="ECO:0000256" key="5">
    <source>
        <dbReference type="ARBA" id="ARBA00022777"/>
    </source>
</evidence>
<dbReference type="SMART" id="SM00562">
    <property type="entry name" value="NDK"/>
    <property type="match status" value="1"/>
</dbReference>
<evidence type="ECO:0000313" key="8">
    <source>
        <dbReference type="EMBL" id="OHA40662.1"/>
    </source>
</evidence>
<dbReference type="EMBL" id="MHSH01000047">
    <property type="protein sequence ID" value="OHA40662.1"/>
    <property type="molecule type" value="Genomic_DNA"/>
</dbReference>
<reference evidence="8 9" key="1">
    <citation type="journal article" date="2016" name="Nat. Commun.">
        <title>Thousands of microbial genomes shed light on interconnected biogeochemical processes in an aquifer system.</title>
        <authorList>
            <person name="Anantharaman K."/>
            <person name="Brown C.T."/>
            <person name="Hug L.A."/>
            <person name="Sharon I."/>
            <person name="Castelle C.J."/>
            <person name="Probst A.J."/>
            <person name="Thomas B.C."/>
            <person name="Singh A."/>
            <person name="Wilkins M.J."/>
            <person name="Karaoz U."/>
            <person name="Brodie E.L."/>
            <person name="Williams K.H."/>
            <person name="Hubbard S.S."/>
            <person name="Banfield J.F."/>
        </authorList>
    </citation>
    <scope>NUCLEOTIDE SEQUENCE [LARGE SCALE GENOMIC DNA]</scope>
</reference>
<dbReference type="InterPro" id="IPR034907">
    <property type="entry name" value="NDK-like_dom"/>
</dbReference>
<comment type="caution">
    <text evidence="6">Lacks conserved residue(s) required for the propagation of feature annotation.</text>
</comment>
<comment type="cofactor">
    <cofactor evidence="1">
        <name>Mg(2+)</name>
        <dbReference type="ChEBI" id="CHEBI:18420"/>
    </cofactor>
</comment>
<gene>
    <name evidence="8" type="ORF">A3H68_03070</name>
</gene>
<dbReference type="Proteomes" id="UP000176429">
    <property type="component" value="Unassembled WGS sequence"/>
</dbReference>
<evidence type="ECO:0000259" key="7">
    <source>
        <dbReference type="SMART" id="SM00562"/>
    </source>
</evidence>
<evidence type="ECO:0000256" key="1">
    <source>
        <dbReference type="ARBA" id="ARBA00001946"/>
    </source>
</evidence>
<dbReference type="PROSITE" id="PS51374">
    <property type="entry name" value="NDPK_LIKE"/>
    <property type="match status" value="1"/>
</dbReference>
<dbReference type="InterPro" id="IPR036850">
    <property type="entry name" value="NDK-like_dom_sf"/>
</dbReference>
<dbReference type="Pfam" id="PF00334">
    <property type="entry name" value="NDK"/>
    <property type="match status" value="2"/>
</dbReference>
<dbReference type="SUPFAM" id="SSF54919">
    <property type="entry name" value="Nucleoside diphosphate kinase, NDK"/>
    <property type="match status" value="1"/>
</dbReference>
<comment type="caution">
    <text evidence="8">The sequence shown here is derived from an EMBL/GenBank/DDBJ whole genome shotgun (WGS) entry which is preliminary data.</text>
</comment>
<proteinExistence type="inferred from homology"/>
<evidence type="ECO:0000256" key="3">
    <source>
        <dbReference type="ARBA" id="ARBA00012966"/>
    </source>
</evidence>
<dbReference type="PANTHER" id="PTHR11349">
    <property type="entry name" value="NUCLEOSIDE DIPHOSPHATE KINASE"/>
    <property type="match status" value="1"/>
</dbReference>
<accession>A0A1G2NZ66</accession>
<evidence type="ECO:0000256" key="6">
    <source>
        <dbReference type="PROSITE-ProRule" id="PRU00706"/>
    </source>
</evidence>
<name>A0A1G2NZ66_9BACT</name>